<evidence type="ECO:0000256" key="6">
    <source>
        <dbReference type="ARBA" id="ARBA00023065"/>
    </source>
</evidence>
<comment type="similarity">
    <text evidence="2 12">Belongs to the chloride channel (TC 2.A.49) family.</text>
</comment>
<feature type="domain" description="CBS" evidence="13">
    <location>
        <begin position="691"/>
        <end position="752"/>
    </location>
</feature>
<dbReference type="InterPro" id="IPR001807">
    <property type="entry name" value="ClC"/>
</dbReference>
<dbReference type="InterPro" id="IPR000644">
    <property type="entry name" value="CBS_dom"/>
</dbReference>
<evidence type="ECO:0000256" key="5">
    <source>
        <dbReference type="ARBA" id="ARBA00022989"/>
    </source>
</evidence>
<keyword evidence="8" id="KW-0869">Chloride channel</keyword>
<evidence type="ECO:0000256" key="4">
    <source>
        <dbReference type="ARBA" id="ARBA00022692"/>
    </source>
</evidence>
<keyword evidence="10" id="KW-0407">Ion channel</keyword>
<dbReference type="Gene3D" id="3.10.580.10">
    <property type="entry name" value="CBS-domain"/>
    <property type="match status" value="1"/>
</dbReference>
<keyword evidence="6 12" id="KW-0406">Ion transport</keyword>
<dbReference type="SUPFAM" id="SSF81340">
    <property type="entry name" value="Clc chloride channel"/>
    <property type="match status" value="1"/>
</dbReference>
<feature type="transmembrane region" description="Helical" evidence="12">
    <location>
        <begin position="502"/>
        <end position="525"/>
    </location>
</feature>
<feature type="transmembrane region" description="Helical" evidence="12">
    <location>
        <begin position="433"/>
        <end position="455"/>
    </location>
</feature>
<keyword evidence="9 12" id="KW-0868">Chloride</keyword>
<keyword evidence="11" id="KW-0129">CBS domain</keyword>
<dbReference type="Gene3D" id="1.10.3080.10">
    <property type="entry name" value="Clc chloride channel"/>
    <property type="match status" value="1"/>
</dbReference>
<keyword evidence="4 12" id="KW-0812">Transmembrane</keyword>
<feature type="transmembrane region" description="Helical" evidence="12">
    <location>
        <begin position="168"/>
        <end position="189"/>
    </location>
</feature>
<feature type="transmembrane region" description="Helical" evidence="12">
    <location>
        <begin position="575"/>
        <end position="593"/>
    </location>
</feature>
<dbReference type="PANTHER" id="PTHR43427">
    <property type="entry name" value="CHLORIDE CHANNEL PROTEIN CLC-E"/>
    <property type="match status" value="1"/>
</dbReference>
<dbReference type="SUPFAM" id="SSF54631">
    <property type="entry name" value="CBS-domain pair"/>
    <property type="match status" value="1"/>
</dbReference>
<dbReference type="PROSITE" id="PS51371">
    <property type="entry name" value="CBS"/>
    <property type="match status" value="1"/>
</dbReference>
<evidence type="ECO:0000256" key="8">
    <source>
        <dbReference type="ARBA" id="ARBA00023173"/>
    </source>
</evidence>
<evidence type="ECO:0000256" key="3">
    <source>
        <dbReference type="ARBA" id="ARBA00022448"/>
    </source>
</evidence>
<comment type="caution">
    <text evidence="12">Lacks conserved residue(s) required for the propagation of feature annotation.</text>
</comment>
<feature type="transmembrane region" description="Helical" evidence="12">
    <location>
        <begin position="545"/>
        <end position="569"/>
    </location>
</feature>
<dbReference type="GO" id="GO:0034707">
    <property type="term" value="C:chloride channel complex"/>
    <property type="evidence" value="ECO:0007669"/>
    <property type="project" value="UniProtKB-KW"/>
</dbReference>
<name>A0A9D4Z3T9_ADICA</name>
<proteinExistence type="inferred from homology"/>
<dbReference type="InterPro" id="IPR050368">
    <property type="entry name" value="ClC-type_chloride_channel"/>
</dbReference>
<protein>
    <recommendedName>
        <fullName evidence="12">Chloride channel protein</fullName>
    </recommendedName>
</protein>
<comment type="caution">
    <text evidence="14">The sequence shown here is derived from an EMBL/GenBank/DDBJ whole genome shotgun (WGS) entry which is preliminary data.</text>
</comment>
<evidence type="ECO:0000256" key="11">
    <source>
        <dbReference type="PROSITE-ProRule" id="PRU00703"/>
    </source>
</evidence>
<keyword evidence="5 12" id="KW-1133">Transmembrane helix</keyword>
<dbReference type="CDD" id="cd00400">
    <property type="entry name" value="Voltage_gated_ClC"/>
    <property type="match status" value="1"/>
</dbReference>
<reference evidence="14" key="1">
    <citation type="submission" date="2021-01" db="EMBL/GenBank/DDBJ databases">
        <title>Adiantum capillus-veneris genome.</title>
        <authorList>
            <person name="Fang Y."/>
            <person name="Liao Q."/>
        </authorList>
    </citation>
    <scope>NUCLEOTIDE SEQUENCE</scope>
    <source>
        <strain evidence="14">H3</strain>
        <tissue evidence="14">Leaf</tissue>
    </source>
</reference>
<gene>
    <name evidence="14" type="ORF">GOP47_0024609</name>
</gene>
<dbReference type="InterPro" id="IPR014743">
    <property type="entry name" value="Cl-channel_core"/>
</dbReference>
<evidence type="ECO:0000256" key="10">
    <source>
        <dbReference type="ARBA" id="ARBA00023303"/>
    </source>
</evidence>
<dbReference type="Pfam" id="PF00654">
    <property type="entry name" value="Voltage_CLC"/>
    <property type="match status" value="1"/>
</dbReference>
<dbReference type="Pfam" id="PF00571">
    <property type="entry name" value="CBS"/>
    <property type="match status" value="1"/>
</dbReference>
<evidence type="ECO:0000256" key="9">
    <source>
        <dbReference type="ARBA" id="ARBA00023214"/>
    </source>
</evidence>
<sequence>MQRGASCALKQSTFYPGKPKLQATKWSTRPKSPHRASPPLFECRAVFGCGSPVYIALRQQKVSKFSNIHILHMCGKPIRCTGSHTPFSVQRTSHVITHKCRHRLKRRKLSAIPGSSDVHDDIVVKEESEYQTENEELLPNSGSVDGGIEAYASKALALSDEFLPPEGLVVILSCAVGLMTGVAVVLFNVGVHEVHDAVWQGIPSSGAAWLRTQPLEKHWVQVLSVPVGGGVVVGILNSLRSKWTEVDTNIEQERMKPAFSLQSFFEPVMKTIAAVITLATGNSLGPEGPSVEIGASIGRGLGDTLKNSRERKLSLMAAGSAAGISSGFNAAVSGCFFAVEAVLRPLSSDSAPSLTTAMVLLSSVLASVVSQAGLGSDPAFKIPAYDFRSPAELPLYLVLGFFCGLVSVALTKCTNLSTAAFQKLKALTGIPDIFLPPLGSLCVGFMALAYPEVLYWGFQNVDILLESRPLQRSPPAILLLQLVGVKIVATSISRGSGLVGGYYAPSLFIGAALGSAYGKLAGYAVAHADPMYHLDALKVAVPQAYALVGMAATLAGVCQVPLTSVLLLFELTRDYRIIIPLMAAVGVSSWVASTSAKKPQQSKKPYLQEKPMQVKVPSALTESASKVSEVVSKTNSLQSDSVETSQSDQDMRVADSSRFDGLCSIDDSLCMASRDLDEEKLISEITVAKAMRTCFTAVASSMTVHDALEIMLARKEWCVLLVRDGNILEGIVTFADIQQCAERIAENDHLKVANLPLSEICISWAHEGASFPVITAYPEMSLKVARKLMTARGLRQIPIISREFYLKSKVKVLQGILDRDCILLACRAEATRRLLGIQSLPIASIVNHSKQS</sequence>
<evidence type="ECO:0000256" key="2">
    <source>
        <dbReference type="ARBA" id="ARBA00009476"/>
    </source>
</evidence>
<dbReference type="OrthoDB" id="4564at2759"/>
<dbReference type="PANTHER" id="PTHR43427:SF6">
    <property type="entry name" value="CHLORIDE CHANNEL PROTEIN CLC-E"/>
    <property type="match status" value="1"/>
</dbReference>
<organism evidence="14 15">
    <name type="scientific">Adiantum capillus-veneris</name>
    <name type="common">Maidenhair fern</name>
    <dbReference type="NCBI Taxonomy" id="13818"/>
    <lineage>
        <taxon>Eukaryota</taxon>
        <taxon>Viridiplantae</taxon>
        <taxon>Streptophyta</taxon>
        <taxon>Embryophyta</taxon>
        <taxon>Tracheophyta</taxon>
        <taxon>Polypodiopsida</taxon>
        <taxon>Polypodiidae</taxon>
        <taxon>Polypodiales</taxon>
        <taxon>Pteridineae</taxon>
        <taxon>Pteridaceae</taxon>
        <taxon>Vittarioideae</taxon>
        <taxon>Adiantum</taxon>
    </lineage>
</organism>
<evidence type="ECO:0000256" key="12">
    <source>
        <dbReference type="RuleBase" id="RU361221"/>
    </source>
</evidence>
<dbReference type="PRINTS" id="PR00762">
    <property type="entry name" value="CLCHANNEL"/>
</dbReference>
<evidence type="ECO:0000313" key="15">
    <source>
        <dbReference type="Proteomes" id="UP000886520"/>
    </source>
</evidence>
<evidence type="ECO:0000256" key="7">
    <source>
        <dbReference type="ARBA" id="ARBA00023136"/>
    </source>
</evidence>
<dbReference type="SMART" id="SM00116">
    <property type="entry name" value="CBS"/>
    <property type="match status" value="2"/>
</dbReference>
<dbReference type="GO" id="GO:0005254">
    <property type="term" value="F:chloride channel activity"/>
    <property type="evidence" value="ECO:0007669"/>
    <property type="project" value="UniProtKB-UniRule"/>
</dbReference>
<feature type="transmembrane region" description="Helical" evidence="12">
    <location>
        <begin position="315"/>
        <end position="339"/>
    </location>
</feature>
<dbReference type="GO" id="GO:0009535">
    <property type="term" value="C:chloroplast thylakoid membrane"/>
    <property type="evidence" value="ECO:0007669"/>
    <property type="project" value="TreeGrafter"/>
</dbReference>
<dbReference type="EMBL" id="JABFUD020000024">
    <property type="protein sequence ID" value="KAI5060189.1"/>
    <property type="molecule type" value="Genomic_DNA"/>
</dbReference>
<dbReference type="InterPro" id="IPR046342">
    <property type="entry name" value="CBS_dom_sf"/>
</dbReference>
<evidence type="ECO:0000256" key="1">
    <source>
        <dbReference type="ARBA" id="ARBA00004141"/>
    </source>
</evidence>
<keyword evidence="7 12" id="KW-0472">Membrane</keyword>
<dbReference type="AlphaFoldDB" id="A0A9D4Z3T9"/>
<feature type="transmembrane region" description="Helical" evidence="12">
    <location>
        <begin position="351"/>
        <end position="374"/>
    </location>
</feature>
<accession>A0A9D4Z3T9</accession>
<evidence type="ECO:0000313" key="14">
    <source>
        <dbReference type="EMBL" id="KAI5060189.1"/>
    </source>
</evidence>
<evidence type="ECO:0000259" key="13">
    <source>
        <dbReference type="PROSITE" id="PS51371"/>
    </source>
</evidence>
<feature type="transmembrane region" description="Helical" evidence="12">
    <location>
        <begin position="395"/>
        <end position="421"/>
    </location>
</feature>
<keyword evidence="15" id="KW-1185">Reference proteome</keyword>
<dbReference type="Proteomes" id="UP000886520">
    <property type="component" value="Chromosome 24"/>
</dbReference>
<comment type="subcellular location">
    <subcellularLocation>
        <location evidence="1 12">Membrane</location>
        <topology evidence="1 12">Multi-pass membrane protein</topology>
    </subcellularLocation>
</comment>
<keyword evidence="3 12" id="KW-0813">Transport</keyword>